<evidence type="ECO:0000313" key="5">
    <source>
        <dbReference type="Proteomes" id="UP000603453"/>
    </source>
</evidence>
<name>A0A8H7R4C3_9FUNG</name>
<evidence type="ECO:0000313" key="4">
    <source>
        <dbReference type="EMBL" id="KAG2203607.1"/>
    </source>
</evidence>
<dbReference type="EMBL" id="JAEPRD010000050">
    <property type="protein sequence ID" value="KAG2203607.1"/>
    <property type="molecule type" value="Genomic_DNA"/>
</dbReference>
<dbReference type="GO" id="GO:0006139">
    <property type="term" value="P:nucleobase-containing compound metabolic process"/>
    <property type="evidence" value="ECO:0007669"/>
    <property type="project" value="UniProtKB-ARBA"/>
</dbReference>
<protein>
    <recommendedName>
        <fullName evidence="3">Endonuclease/exonuclease/phosphatase domain-containing protein</fullName>
    </recommendedName>
</protein>
<comment type="similarity">
    <text evidence="1">Belongs to the CCR4/nocturin family.</text>
</comment>
<dbReference type="Pfam" id="PF03372">
    <property type="entry name" value="Exo_endo_phos"/>
    <property type="match status" value="1"/>
</dbReference>
<accession>A0A8H7R4C3</accession>
<evidence type="ECO:0000259" key="3">
    <source>
        <dbReference type="Pfam" id="PF03372"/>
    </source>
</evidence>
<sequence length="406" mass="47074">MSQENKPMNPKMPSNVEELKRLKLAKKELKKKQNNKPQVQSVVPEVLERVFETVSDQNKLSTFEGNVRVMTFNLLAQSLIKRELFPDSGEILKWKLRRKMIVDEIELYHPDIISIQELDNFDSYYKDVLASIGYTVEYYYHPVKRHGCGIAYKIEKFDIIDYSTVDYNTDDTCPPSFMTGNVAQLIALQLKGNPKVGFVVGNTHLYWKPCANYERFRQITIYKKRFMEFKSRLTLKYNHRWISLLLGDFNSEPIDAGYSILTKNQLDQAELDDLNESRLYKNKDDNAQMGAEDDEEGESVSIMGELATLEQLLEIHRGTPSWTSVYSNFGKISNDRSQLGSFGEPKFTNYTSQFQGTLDYMFLEKDDDSIAIRRILMLPKEEFLRPSLPNKNFGSDHMCLVADIDF</sequence>
<proteinExistence type="inferred from homology"/>
<dbReference type="AlphaFoldDB" id="A0A8H7R4C3"/>
<organism evidence="4 5">
    <name type="scientific">Mucor saturninus</name>
    <dbReference type="NCBI Taxonomy" id="64648"/>
    <lineage>
        <taxon>Eukaryota</taxon>
        <taxon>Fungi</taxon>
        <taxon>Fungi incertae sedis</taxon>
        <taxon>Mucoromycota</taxon>
        <taxon>Mucoromycotina</taxon>
        <taxon>Mucoromycetes</taxon>
        <taxon>Mucorales</taxon>
        <taxon>Mucorineae</taxon>
        <taxon>Mucoraceae</taxon>
        <taxon>Mucor</taxon>
    </lineage>
</organism>
<dbReference type="SUPFAM" id="SSF56219">
    <property type="entry name" value="DNase I-like"/>
    <property type="match status" value="1"/>
</dbReference>
<dbReference type="Gene3D" id="3.60.10.10">
    <property type="entry name" value="Endonuclease/exonuclease/phosphatase"/>
    <property type="match status" value="1"/>
</dbReference>
<dbReference type="PANTHER" id="PTHR12121">
    <property type="entry name" value="CARBON CATABOLITE REPRESSOR PROTEIN 4"/>
    <property type="match status" value="1"/>
</dbReference>
<dbReference type="PANTHER" id="PTHR12121:SF45">
    <property type="entry name" value="NOCTURNIN"/>
    <property type="match status" value="1"/>
</dbReference>
<dbReference type="Proteomes" id="UP000603453">
    <property type="component" value="Unassembled WGS sequence"/>
</dbReference>
<evidence type="ECO:0000256" key="1">
    <source>
        <dbReference type="ARBA" id="ARBA00010774"/>
    </source>
</evidence>
<gene>
    <name evidence="4" type="ORF">INT47_011701</name>
</gene>
<keyword evidence="5" id="KW-1185">Reference proteome</keyword>
<reference evidence="4" key="1">
    <citation type="submission" date="2020-12" db="EMBL/GenBank/DDBJ databases">
        <title>Metabolic potential, ecology and presence of endohyphal bacteria is reflected in genomic diversity of Mucoromycotina.</title>
        <authorList>
            <person name="Muszewska A."/>
            <person name="Okrasinska A."/>
            <person name="Steczkiewicz K."/>
            <person name="Drgas O."/>
            <person name="Orlowska M."/>
            <person name="Perlinska-Lenart U."/>
            <person name="Aleksandrzak-Piekarczyk T."/>
            <person name="Szatraj K."/>
            <person name="Zielenkiewicz U."/>
            <person name="Pilsyk S."/>
            <person name="Malc E."/>
            <person name="Mieczkowski P."/>
            <person name="Kruszewska J.S."/>
            <person name="Biernat P."/>
            <person name="Pawlowska J."/>
        </authorList>
    </citation>
    <scope>NUCLEOTIDE SEQUENCE</scope>
    <source>
        <strain evidence="4">WA0000017839</strain>
    </source>
</reference>
<dbReference type="InterPro" id="IPR036691">
    <property type="entry name" value="Endo/exonu/phosph_ase_sf"/>
</dbReference>
<evidence type="ECO:0000256" key="2">
    <source>
        <dbReference type="ARBA" id="ARBA00022801"/>
    </source>
</evidence>
<keyword evidence="2" id="KW-0378">Hydrolase</keyword>
<dbReference type="InterPro" id="IPR050410">
    <property type="entry name" value="CCR4/nocturin_mRNA_transcr"/>
</dbReference>
<dbReference type="GO" id="GO:0000175">
    <property type="term" value="F:3'-5'-RNA exonuclease activity"/>
    <property type="evidence" value="ECO:0007669"/>
    <property type="project" value="TreeGrafter"/>
</dbReference>
<dbReference type="InterPro" id="IPR005135">
    <property type="entry name" value="Endo/exonuclease/phosphatase"/>
</dbReference>
<feature type="domain" description="Endonuclease/exonuclease/phosphatase" evidence="3">
    <location>
        <begin position="70"/>
        <end position="365"/>
    </location>
</feature>
<comment type="caution">
    <text evidence="4">The sequence shown here is derived from an EMBL/GenBank/DDBJ whole genome shotgun (WGS) entry which is preliminary data.</text>
</comment>
<dbReference type="OrthoDB" id="428734at2759"/>